<dbReference type="AlphaFoldDB" id="A0A8C5LQI4"/>
<dbReference type="GO" id="GO:0046872">
    <property type="term" value="F:metal ion binding"/>
    <property type="evidence" value="ECO:0007669"/>
    <property type="project" value="UniProtKB-KW"/>
</dbReference>
<dbReference type="GO" id="GO:0005615">
    <property type="term" value="C:extracellular space"/>
    <property type="evidence" value="ECO:0007669"/>
    <property type="project" value="TreeGrafter"/>
</dbReference>
<evidence type="ECO:0000256" key="2">
    <source>
        <dbReference type="ARBA" id="ARBA00022617"/>
    </source>
</evidence>
<feature type="chain" id="PRO_5034488679" description="Eosinophil peroxidase" evidence="10">
    <location>
        <begin position="24"/>
        <end position="714"/>
    </location>
</feature>
<dbReference type="GO" id="GO:0042742">
    <property type="term" value="P:defense response to bacterium"/>
    <property type="evidence" value="ECO:0007669"/>
    <property type="project" value="TreeGrafter"/>
</dbReference>
<dbReference type="Ensembl" id="ENSLLET00000003046.1">
    <property type="protein sequence ID" value="ENSLLEP00000002924.1"/>
    <property type="gene ID" value="ENSLLEG00000001891.1"/>
</dbReference>
<evidence type="ECO:0000256" key="6">
    <source>
        <dbReference type="ARBA" id="ARBA00023004"/>
    </source>
</evidence>
<dbReference type="GO" id="GO:0004601">
    <property type="term" value="F:peroxidase activity"/>
    <property type="evidence" value="ECO:0007669"/>
    <property type="project" value="InterPro"/>
</dbReference>
<comment type="cofactor">
    <cofactor evidence="1">
        <name>heme b</name>
        <dbReference type="ChEBI" id="CHEBI:60344"/>
    </cofactor>
</comment>
<dbReference type="GO" id="GO:0006979">
    <property type="term" value="P:response to oxidative stress"/>
    <property type="evidence" value="ECO:0007669"/>
    <property type="project" value="InterPro"/>
</dbReference>
<evidence type="ECO:0000256" key="1">
    <source>
        <dbReference type="ARBA" id="ARBA00001970"/>
    </source>
</evidence>
<dbReference type="FunFam" id="1.10.640.10:FF:000001">
    <property type="entry name" value="Peroxidasin homolog"/>
    <property type="match status" value="1"/>
</dbReference>
<evidence type="ECO:0000256" key="5">
    <source>
        <dbReference type="ARBA" id="ARBA00023002"/>
    </source>
</evidence>
<keyword evidence="5" id="KW-0560">Oxidoreductase</keyword>
<keyword evidence="6 9" id="KW-0408">Iron</keyword>
<reference evidence="11" key="2">
    <citation type="submission" date="2025-09" db="UniProtKB">
        <authorList>
            <consortium name="Ensembl"/>
        </authorList>
    </citation>
    <scope>IDENTIFICATION</scope>
</reference>
<evidence type="ECO:0000256" key="3">
    <source>
        <dbReference type="ARBA" id="ARBA00022723"/>
    </source>
</evidence>
<comment type="similarity">
    <text evidence="8">Belongs to the peroxidase family. XPO subfamily.</text>
</comment>
<evidence type="ECO:0000256" key="4">
    <source>
        <dbReference type="ARBA" id="ARBA00022729"/>
    </source>
</evidence>
<evidence type="ECO:0000256" key="7">
    <source>
        <dbReference type="ARBA" id="ARBA00023157"/>
    </source>
</evidence>
<feature type="signal peptide" evidence="10">
    <location>
        <begin position="1"/>
        <end position="23"/>
    </location>
</feature>
<evidence type="ECO:0000256" key="8">
    <source>
        <dbReference type="ARBA" id="ARBA00061342"/>
    </source>
</evidence>
<dbReference type="PANTHER" id="PTHR11475">
    <property type="entry name" value="OXIDASE/PEROXIDASE"/>
    <property type="match status" value="1"/>
</dbReference>
<keyword evidence="12" id="KW-1185">Reference proteome</keyword>
<dbReference type="InterPro" id="IPR037120">
    <property type="entry name" value="Haem_peroxidase_sf_animal"/>
</dbReference>
<evidence type="ECO:0000256" key="9">
    <source>
        <dbReference type="PIRSR" id="PIRSR619791-2"/>
    </source>
</evidence>
<dbReference type="SUPFAM" id="SSF48113">
    <property type="entry name" value="Heme-dependent peroxidases"/>
    <property type="match status" value="1"/>
</dbReference>
<dbReference type="InterPro" id="IPR010255">
    <property type="entry name" value="Haem_peroxidase_sf"/>
</dbReference>
<dbReference type="GeneTree" id="ENSGT00940000156009"/>
<sequence length="714" mass="81043">MACLRGGIGILLLVLGFIDKSASTFYDGIEELDNEIIASCTKEAKQLVDTAYKNTRLILKSRLRQKDVSARDLMAYFKQPVAGSRNAIRAADYMGTTLQLLTEKVKHVHQRPFNISDLLTKNQMDDIFKMTGCAVQNIPRVCKDSPYRTITGECNNRRNPCLGSSNSGFLRLLRPEYEDGFSTPKGWTPNRLVNGFQLPLARAVSNEIVRFPTENITLDSGRALAFMQWGQWTDHDLDLSPETPARTSFLDGIDCDHNCACEPPCFPLRIPPNDPRYKNQSDCIPLFRSSPVCNPDSPLREQINILTSFIDGSQVYGSDYALATHLRNNTNEFGLMAINQNFTDNGLPYLPFQTDGEDFCVLTNKSSGIPCFVGGDPRVSEQPGLTAYHTVFVREHNRIATDLRRLNPSWSGPKLYQESRKIVGGILQKITFKDWLPLLLGEEFPKVLPRYRGYNESIDPRVANVFTVVFRMGHTLIQPLIYRLGEGYRPLMPAPQSPLHQNFFNTWRVVTQGGIDALLRGLMANRAKLNRQNQLVVDELRERLFELFKRRGLDLPSLNLQRGREHGLPGYNAWRRFCGLPAPRNLNELANVLNNRELAQKFINLYGTPENIDIWVGGVAEPLVRNGRIGQVLSCLIGNQFFRARNGDRYYYESPGVFTENQRRAIEVVTFARIICENTRITEVPRNVFLGNQYPQDFVDCSRIPALNLNPWRA</sequence>
<dbReference type="PROSITE" id="PS50292">
    <property type="entry name" value="PEROXIDASE_3"/>
    <property type="match status" value="1"/>
</dbReference>
<dbReference type="Proteomes" id="UP000694569">
    <property type="component" value="Unplaced"/>
</dbReference>
<organism evidence="11 12">
    <name type="scientific">Leptobrachium leishanense</name>
    <name type="common">Leishan spiny toad</name>
    <dbReference type="NCBI Taxonomy" id="445787"/>
    <lineage>
        <taxon>Eukaryota</taxon>
        <taxon>Metazoa</taxon>
        <taxon>Chordata</taxon>
        <taxon>Craniata</taxon>
        <taxon>Vertebrata</taxon>
        <taxon>Euteleostomi</taxon>
        <taxon>Amphibia</taxon>
        <taxon>Batrachia</taxon>
        <taxon>Anura</taxon>
        <taxon>Pelobatoidea</taxon>
        <taxon>Megophryidae</taxon>
        <taxon>Leptobrachium</taxon>
    </lineage>
</organism>
<accession>A0A8C5LQI4</accession>
<dbReference type="InterPro" id="IPR019791">
    <property type="entry name" value="Haem_peroxidase_animal"/>
</dbReference>
<proteinExistence type="inferred from homology"/>
<dbReference type="OrthoDB" id="823504at2759"/>
<dbReference type="PRINTS" id="PR00457">
    <property type="entry name" value="ANPEROXIDASE"/>
</dbReference>
<keyword evidence="3 9" id="KW-0479">Metal-binding</keyword>
<keyword evidence="2 9" id="KW-0349">Heme</keyword>
<name>A0A8C5LQI4_9ANUR</name>
<dbReference type="Gene3D" id="1.10.640.10">
    <property type="entry name" value="Haem peroxidase domain superfamily, animal type"/>
    <property type="match status" value="1"/>
</dbReference>
<dbReference type="Pfam" id="PF03098">
    <property type="entry name" value="An_peroxidase"/>
    <property type="match status" value="1"/>
</dbReference>
<keyword evidence="7" id="KW-1015">Disulfide bond</keyword>
<protein>
    <recommendedName>
        <fullName evidence="13">Eosinophil peroxidase</fullName>
    </recommendedName>
</protein>
<keyword evidence="4 10" id="KW-0732">Signal</keyword>
<evidence type="ECO:0000256" key="10">
    <source>
        <dbReference type="SAM" id="SignalP"/>
    </source>
</evidence>
<evidence type="ECO:0000313" key="12">
    <source>
        <dbReference type="Proteomes" id="UP000694569"/>
    </source>
</evidence>
<evidence type="ECO:0000313" key="11">
    <source>
        <dbReference type="Ensembl" id="ENSLLEP00000002924.1"/>
    </source>
</evidence>
<reference evidence="11" key="1">
    <citation type="submission" date="2025-08" db="UniProtKB">
        <authorList>
            <consortium name="Ensembl"/>
        </authorList>
    </citation>
    <scope>IDENTIFICATION</scope>
</reference>
<dbReference type="GO" id="GO:0020037">
    <property type="term" value="F:heme binding"/>
    <property type="evidence" value="ECO:0007669"/>
    <property type="project" value="InterPro"/>
</dbReference>
<dbReference type="CDD" id="cd09824">
    <property type="entry name" value="myeloperoxidase_like"/>
    <property type="match status" value="1"/>
</dbReference>
<feature type="binding site" description="axial binding residue" evidence="9">
    <location>
        <position position="474"/>
    </location>
    <ligand>
        <name>heme b</name>
        <dbReference type="ChEBI" id="CHEBI:60344"/>
    </ligand>
    <ligandPart>
        <name>Fe</name>
        <dbReference type="ChEBI" id="CHEBI:18248"/>
    </ligandPart>
</feature>
<dbReference type="PANTHER" id="PTHR11475:SF63">
    <property type="entry name" value="EOSINOPHIL PEROXIDASE"/>
    <property type="match status" value="1"/>
</dbReference>
<evidence type="ECO:0008006" key="13">
    <source>
        <dbReference type="Google" id="ProtNLM"/>
    </source>
</evidence>